<comment type="similarity">
    <text evidence="1">Belongs to the N(4)/N(6)-methyltransferase family. N(4) subfamily.</text>
</comment>
<dbReference type="AlphaFoldDB" id="A0A6C0HFL9"/>
<dbReference type="SUPFAM" id="SSF53335">
    <property type="entry name" value="S-adenosyl-L-methionine-dependent methyltransferases"/>
    <property type="match status" value="1"/>
</dbReference>
<keyword evidence="4" id="KW-0808">Transferase</keyword>
<name>A0A6C0HFL9_9ZZZZ</name>
<evidence type="ECO:0000256" key="6">
    <source>
        <dbReference type="ARBA" id="ARBA00022747"/>
    </source>
</evidence>
<dbReference type="InterPro" id="IPR029063">
    <property type="entry name" value="SAM-dependent_MTases_sf"/>
</dbReference>
<evidence type="ECO:0000256" key="5">
    <source>
        <dbReference type="ARBA" id="ARBA00022691"/>
    </source>
</evidence>
<evidence type="ECO:0000256" key="3">
    <source>
        <dbReference type="ARBA" id="ARBA00022603"/>
    </source>
</evidence>
<dbReference type="EMBL" id="MN739947">
    <property type="protein sequence ID" value="QHT79299.1"/>
    <property type="molecule type" value="Genomic_DNA"/>
</dbReference>
<proteinExistence type="inferred from homology"/>
<evidence type="ECO:0000256" key="4">
    <source>
        <dbReference type="ARBA" id="ARBA00022679"/>
    </source>
</evidence>
<keyword evidence="6" id="KW-0680">Restriction system</keyword>
<dbReference type="PROSITE" id="PS00093">
    <property type="entry name" value="N4_MTASE"/>
    <property type="match status" value="1"/>
</dbReference>
<dbReference type="GO" id="GO:0009307">
    <property type="term" value="P:DNA restriction-modification system"/>
    <property type="evidence" value="ECO:0007669"/>
    <property type="project" value="UniProtKB-KW"/>
</dbReference>
<dbReference type="EC" id="2.1.1.113" evidence="2"/>
<evidence type="ECO:0000256" key="7">
    <source>
        <dbReference type="ARBA" id="ARBA00049120"/>
    </source>
</evidence>
<evidence type="ECO:0000256" key="1">
    <source>
        <dbReference type="ARBA" id="ARBA00010203"/>
    </source>
</evidence>
<evidence type="ECO:0000256" key="2">
    <source>
        <dbReference type="ARBA" id="ARBA00012185"/>
    </source>
</evidence>
<dbReference type="GO" id="GO:0003677">
    <property type="term" value="F:DNA binding"/>
    <property type="evidence" value="ECO:0007669"/>
    <property type="project" value="InterPro"/>
</dbReference>
<keyword evidence="5" id="KW-0949">S-adenosyl-L-methionine</keyword>
<dbReference type="GO" id="GO:0032259">
    <property type="term" value="P:methylation"/>
    <property type="evidence" value="ECO:0007669"/>
    <property type="project" value="UniProtKB-KW"/>
</dbReference>
<accession>A0A6C0HFL9</accession>
<keyword evidence="3" id="KW-0489">Methyltransferase</keyword>
<protein>
    <recommendedName>
        <fullName evidence="2">site-specific DNA-methyltransferase (cytosine-N(4)-specific)</fullName>
        <ecNumber evidence="2">2.1.1.113</ecNumber>
    </recommendedName>
</protein>
<dbReference type="GO" id="GO:0015667">
    <property type="term" value="F:site-specific DNA-methyltransferase (cytosine-N4-specific) activity"/>
    <property type="evidence" value="ECO:0007669"/>
    <property type="project" value="UniProtKB-EC"/>
</dbReference>
<organism evidence="8">
    <name type="scientific">viral metagenome</name>
    <dbReference type="NCBI Taxonomy" id="1070528"/>
    <lineage>
        <taxon>unclassified sequences</taxon>
        <taxon>metagenomes</taxon>
        <taxon>organismal metagenomes</taxon>
    </lineage>
</organism>
<evidence type="ECO:0000313" key="8">
    <source>
        <dbReference type="EMBL" id="QHT79299.1"/>
    </source>
</evidence>
<reference evidence="8" key="1">
    <citation type="journal article" date="2020" name="Nature">
        <title>Giant virus diversity and host interactions through global metagenomics.</title>
        <authorList>
            <person name="Schulz F."/>
            <person name="Roux S."/>
            <person name="Paez-Espino D."/>
            <person name="Jungbluth S."/>
            <person name="Walsh D.A."/>
            <person name="Denef V.J."/>
            <person name="McMahon K.D."/>
            <person name="Konstantinidis K.T."/>
            <person name="Eloe-Fadrosh E.A."/>
            <person name="Kyrpides N.C."/>
            <person name="Woyke T."/>
        </authorList>
    </citation>
    <scope>NUCLEOTIDE SEQUENCE</scope>
    <source>
        <strain evidence="8">GVMAG-M-3300023179-99</strain>
    </source>
</reference>
<comment type="catalytic activity">
    <reaction evidence="7">
        <text>a 2'-deoxycytidine in DNA + S-adenosyl-L-methionine = an N(4)-methyl-2'-deoxycytidine in DNA + S-adenosyl-L-homocysteine + H(+)</text>
        <dbReference type="Rhea" id="RHEA:16857"/>
        <dbReference type="Rhea" id="RHEA-COMP:11369"/>
        <dbReference type="Rhea" id="RHEA-COMP:13674"/>
        <dbReference type="ChEBI" id="CHEBI:15378"/>
        <dbReference type="ChEBI" id="CHEBI:57856"/>
        <dbReference type="ChEBI" id="CHEBI:59789"/>
        <dbReference type="ChEBI" id="CHEBI:85452"/>
        <dbReference type="ChEBI" id="CHEBI:137933"/>
        <dbReference type="EC" id="2.1.1.113"/>
    </reaction>
</comment>
<sequence length="222" mass="26041">MEKFRGKTVLIPRSREWKLIDETDKYSGKQRRECKSVTGKECMLYPFPAGMKVLSMFKPRKWLDPCAGWGDRLRCAIAYGCEYLGVDTNIDMAPAYEAIRQTGDPEKVQVKLGRFQSVRLTKKYDLVFTSPPFYTKEVYAHMKIWETVGEFMTEFMKPLLRKSYKYLEDGGHLVLYIEDKGVDSFILLMKDYAEKIGFTYEGAFYYEASTPRPYYVWVKKMT</sequence>
<dbReference type="Gene3D" id="3.40.50.150">
    <property type="entry name" value="Vaccinia Virus protein VP39"/>
    <property type="match status" value="1"/>
</dbReference>
<dbReference type="CDD" id="cd02440">
    <property type="entry name" value="AdoMet_MTases"/>
    <property type="match status" value="1"/>
</dbReference>
<dbReference type="InterPro" id="IPR017985">
    <property type="entry name" value="MeTrfase_CN4_CS"/>
</dbReference>